<accession>A0A1H6DAN1</accession>
<keyword evidence="3" id="KW-1185">Reference proteome</keyword>
<proteinExistence type="predicted"/>
<reference evidence="3" key="1">
    <citation type="submission" date="2016-10" db="EMBL/GenBank/DDBJ databases">
        <authorList>
            <person name="Varghese N."/>
            <person name="Submissions S."/>
        </authorList>
    </citation>
    <scope>NUCLEOTIDE SEQUENCE [LARGE SCALE GENOMIC DNA]</scope>
    <source>
        <strain evidence="3">DSM 43163</strain>
    </source>
</reference>
<dbReference type="InterPro" id="IPR018958">
    <property type="entry name" value="Knr4/Smi1-like_dom"/>
</dbReference>
<evidence type="ECO:0000313" key="2">
    <source>
        <dbReference type="EMBL" id="SEG82391.1"/>
    </source>
</evidence>
<evidence type="ECO:0000313" key="3">
    <source>
        <dbReference type="Proteomes" id="UP000236723"/>
    </source>
</evidence>
<evidence type="ECO:0000259" key="1">
    <source>
        <dbReference type="SMART" id="SM00860"/>
    </source>
</evidence>
<dbReference type="OrthoDB" id="1190024at2"/>
<organism evidence="2 3">
    <name type="scientific">Thermomonospora echinospora</name>
    <dbReference type="NCBI Taxonomy" id="1992"/>
    <lineage>
        <taxon>Bacteria</taxon>
        <taxon>Bacillati</taxon>
        <taxon>Actinomycetota</taxon>
        <taxon>Actinomycetes</taxon>
        <taxon>Streptosporangiales</taxon>
        <taxon>Thermomonosporaceae</taxon>
        <taxon>Thermomonospora</taxon>
    </lineage>
</organism>
<dbReference type="SUPFAM" id="SSF160631">
    <property type="entry name" value="SMI1/KNR4-like"/>
    <property type="match status" value="1"/>
</dbReference>
<sequence length="224" mass="25794">MVMVDWHEVRRRVRDLAASPLAAKVFGYHGHGFQLDPVLRPDELAELEQQIKVRLPDDYRDFLLHVGRGGAGPFYGVFPVERIDGRWQWVGDGADLTDLDRLDRPFPAEGLDPTVLEALRAEEPDEETFEDIESFDTAYEEWDRRYEAVVWNDARTVGALCLCHQGCALREWLVVSGPERGNIWTDHRVDDEDLSPHREGDLERTSFATWYLSWLKAAEAEVRS</sequence>
<dbReference type="RefSeq" id="WP_103941619.1">
    <property type="nucleotide sequence ID" value="NZ_FNVO01000015.1"/>
</dbReference>
<name>A0A1H6DAN1_9ACTN</name>
<dbReference type="AlphaFoldDB" id="A0A1H6DAN1"/>
<dbReference type="Gene3D" id="3.40.1580.10">
    <property type="entry name" value="SMI1/KNR4-like"/>
    <property type="match status" value="1"/>
</dbReference>
<dbReference type="InterPro" id="IPR037883">
    <property type="entry name" value="Knr4/Smi1-like_sf"/>
</dbReference>
<dbReference type="Proteomes" id="UP000236723">
    <property type="component" value="Unassembled WGS sequence"/>
</dbReference>
<gene>
    <name evidence="2" type="ORF">SAMN04489712_11519</name>
</gene>
<dbReference type="EMBL" id="FNVO01000015">
    <property type="protein sequence ID" value="SEG82391.1"/>
    <property type="molecule type" value="Genomic_DNA"/>
</dbReference>
<feature type="domain" description="Knr4/Smi1-like" evidence="1">
    <location>
        <begin position="38"/>
        <end position="213"/>
    </location>
</feature>
<dbReference type="Pfam" id="PF09346">
    <property type="entry name" value="SMI1_KNR4"/>
    <property type="match status" value="1"/>
</dbReference>
<dbReference type="SMART" id="SM00860">
    <property type="entry name" value="SMI1_KNR4"/>
    <property type="match status" value="1"/>
</dbReference>
<protein>
    <submittedName>
        <fullName evidence="2">SMI1 / KNR4 family (SUKH-1)</fullName>
    </submittedName>
</protein>